<evidence type="ECO:0000313" key="1">
    <source>
        <dbReference type="EMBL" id="NWK54385.1"/>
    </source>
</evidence>
<dbReference type="PANTHER" id="PTHR31480">
    <property type="entry name" value="BIFUNCTIONAL LYCOPENE CYCLASE/PHYTOENE SYNTHASE"/>
    <property type="match status" value="1"/>
</dbReference>
<dbReference type="SUPFAM" id="SSF48576">
    <property type="entry name" value="Terpenoid synthases"/>
    <property type="match status" value="1"/>
</dbReference>
<organism evidence="1 2">
    <name type="scientific">Oceaniferula marina</name>
    <dbReference type="NCBI Taxonomy" id="2748318"/>
    <lineage>
        <taxon>Bacteria</taxon>
        <taxon>Pseudomonadati</taxon>
        <taxon>Verrucomicrobiota</taxon>
        <taxon>Verrucomicrobiia</taxon>
        <taxon>Verrucomicrobiales</taxon>
        <taxon>Verrucomicrobiaceae</taxon>
        <taxon>Oceaniferula</taxon>
    </lineage>
</organism>
<sequence length="283" mass="32209">MRILPKPMREPVSLGYLLARASDTLADTESLPAELRLDMLNRMAELVQGGTDEDWYQRLSKEVMPLQQHRGENVLLSHMQAVMSWLHGMESDSVKQAVLTVMGHILRGQRLDIERFELQAGFRFSGGEELEEYCYMVAGCVGEFWTQIGCHTLDSFSTADSGQLMEWGRNYGKGLQLINILRDLPNDLNVGRCYLPKVNPEDTEDLLHASQQWRERARAYLQDGQAYAQSLTGRRTRMATALPGLIGLRTLDLMEVANWETLSHGVKVQRSEVYRCAWDAFIL</sequence>
<proteinExistence type="predicted"/>
<dbReference type="Pfam" id="PF00494">
    <property type="entry name" value="SQS_PSY"/>
    <property type="match status" value="1"/>
</dbReference>
<reference evidence="1 2" key="1">
    <citation type="submission" date="2020-07" db="EMBL/GenBank/DDBJ databases">
        <title>Roseicoccus Jingziensis gen. nov., sp. nov., isolated from coastal seawater.</title>
        <authorList>
            <person name="Feng X."/>
        </authorList>
    </citation>
    <scope>NUCLEOTIDE SEQUENCE [LARGE SCALE GENOMIC DNA]</scope>
    <source>
        <strain evidence="1 2">N1E253</strain>
    </source>
</reference>
<dbReference type="AlphaFoldDB" id="A0A851GGL2"/>
<dbReference type="Gene3D" id="1.10.600.10">
    <property type="entry name" value="Farnesyl Diphosphate Synthase"/>
    <property type="match status" value="1"/>
</dbReference>
<dbReference type="GO" id="GO:0016765">
    <property type="term" value="F:transferase activity, transferring alkyl or aryl (other than methyl) groups"/>
    <property type="evidence" value="ECO:0007669"/>
    <property type="project" value="UniProtKB-ARBA"/>
</dbReference>
<evidence type="ECO:0000313" key="2">
    <source>
        <dbReference type="Proteomes" id="UP000557872"/>
    </source>
</evidence>
<dbReference type="InterPro" id="IPR008949">
    <property type="entry name" value="Isoprenoid_synthase_dom_sf"/>
</dbReference>
<dbReference type="SFLD" id="SFLDS00005">
    <property type="entry name" value="Isoprenoid_Synthase_Type_I"/>
    <property type="match status" value="1"/>
</dbReference>
<accession>A0A851GGL2</accession>
<keyword evidence="2" id="KW-1185">Reference proteome</keyword>
<dbReference type="Proteomes" id="UP000557872">
    <property type="component" value="Unassembled WGS sequence"/>
</dbReference>
<protein>
    <submittedName>
        <fullName evidence="1">Squalene/phytoene synthase family protein</fullName>
    </submittedName>
</protein>
<dbReference type="InterPro" id="IPR002060">
    <property type="entry name" value="Squ/phyt_synthse"/>
</dbReference>
<dbReference type="SFLD" id="SFLDG01018">
    <property type="entry name" value="Squalene/Phytoene_Synthase_Lik"/>
    <property type="match status" value="1"/>
</dbReference>
<name>A0A851GGL2_9BACT</name>
<comment type="caution">
    <text evidence="1">The sequence shown here is derived from an EMBL/GenBank/DDBJ whole genome shotgun (WGS) entry which is preliminary data.</text>
</comment>
<gene>
    <name evidence="1" type="ORF">HW115_02095</name>
</gene>
<dbReference type="EMBL" id="JACBAZ010000001">
    <property type="protein sequence ID" value="NWK54385.1"/>
    <property type="molecule type" value="Genomic_DNA"/>
</dbReference>